<feature type="transmembrane region" description="Helical" evidence="6">
    <location>
        <begin position="716"/>
        <end position="745"/>
    </location>
</feature>
<feature type="region of interest" description="Disordered" evidence="5">
    <location>
        <begin position="1"/>
        <end position="68"/>
    </location>
</feature>
<comment type="caution">
    <text evidence="8">The sequence shown here is derived from an EMBL/GenBank/DDBJ whole genome shotgun (WGS) entry which is preliminary data.</text>
</comment>
<reference evidence="8 9" key="1">
    <citation type="submission" date="2018-08" db="EMBL/GenBank/DDBJ databases">
        <title>Aphanomyces genome sequencing and annotation.</title>
        <authorList>
            <person name="Minardi D."/>
            <person name="Oidtmann B."/>
            <person name="Van Der Giezen M."/>
            <person name="Studholme D.J."/>
        </authorList>
    </citation>
    <scope>NUCLEOTIDE SEQUENCE [LARGE SCALE GENOMIC DNA]</scope>
    <source>
        <strain evidence="8 9">SA</strain>
    </source>
</reference>
<comment type="subcellular location">
    <subcellularLocation>
        <location evidence="1">Membrane</location>
        <topology evidence="1">Multi-pass membrane protein</topology>
    </subcellularLocation>
</comment>
<dbReference type="Pfam" id="PF00168">
    <property type="entry name" value="C2"/>
    <property type="match status" value="1"/>
</dbReference>
<dbReference type="SMART" id="SM00239">
    <property type="entry name" value="C2"/>
    <property type="match status" value="1"/>
</dbReference>
<dbReference type="GO" id="GO:0016020">
    <property type="term" value="C:membrane"/>
    <property type="evidence" value="ECO:0007669"/>
    <property type="project" value="UniProtKB-SubCell"/>
</dbReference>
<feature type="transmembrane region" description="Helical" evidence="6">
    <location>
        <begin position="1132"/>
        <end position="1157"/>
    </location>
</feature>
<feature type="transmembrane region" description="Helical" evidence="6">
    <location>
        <begin position="584"/>
        <end position="611"/>
    </location>
</feature>
<evidence type="ECO:0000259" key="7">
    <source>
        <dbReference type="PROSITE" id="PS50004"/>
    </source>
</evidence>
<feature type="transmembrane region" description="Helical" evidence="6">
    <location>
        <begin position="1184"/>
        <end position="1207"/>
    </location>
</feature>
<name>A0A397CWJ0_APHAT</name>
<dbReference type="CDD" id="cd00030">
    <property type="entry name" value="C2"/>
    <property type="match status" value="1"/>
</dbReference>
<feature type="transmembrane region" description="Helical" evidence="6">
    <location>
        <begin position="765"/>
        <end position="784"/>
    </location>
</feature>
<evidence type="ECO:0000256" key="4">
    <source>
        <dbReference type="ARBA" id="ARBA00023136"/>
    </source>
</evidence>
<dbReference type="InterPro" id="IPR035892">
    <property type="entry name" value="C2_domain_sf"/>
</dbReference>
<dbReference type="GO" id="GO:0005254">
    <property type="term" value="F:chloride channel activity"/>
    <property type="evidence" value="ECO:0007669"/>
    <property type="project" value="TreeGrafter"/>
</dbReference>
<keyword evidence="3 6" id="KW-1133">Transmembrane helix</keyword>
<gene>
    <name evidence="8" type="ORF">DYB38_001893</name>
</gene>
<proteinExistence type="predicted"/>
<dbReference type="Gene3D" id="2.60.40.150">
    <property type="entry name" value="C2 domain"/>
    <property type="match status" value="1"/>
</dbReference>
<keyword evidence="2 6" id="KW-0812">Transmembrane</keyword>
<evidence type="ECO:0000313" key="8">
    <source>
        <dbReference type="EMBL" id="RHY51327.1"/>
    </source>
</evidence>
<organism evidence="8 9">
    <name type="scientific">Aphanomyces astaci</name>
    <name type="common">Crayfish plague agent</name>
    <dbReference type="NCBI Taxonomy" id="112090"/>
    <lineage>
        <taxon>Eukaryota</taxon>
        <taxon>Sar</taxon>
        <taxon>Stramenopiles</taxon>
        <taxon>Oomycota</taxon>
        <taxon>Saprolegniomycetes</taxon>
        <taxon>Saprolegniales</taxon>
        <taxon>Verrucalvaceae</taxon>
        <taxon>Aphanomyces</taxon>
    </lineage>
</organism>
<dbReference type="InterPro" id="IPR007632">
    <property type="entry name" value="Anoctamin"/>
</dbReference>
<sequence length="1560" mass="176735">MSSSTNGVVTPIPDVLVEATDLPPPPLSLKRPSLNEPNPPLPEPSPPLPLPSTLPDLTSQAVTPVSAQSKTTLELEQDELRSKIRAHVGQSLRVMREQKRRESRRFCGMSRADVFEWLRAVLCCSEADSADTADDSDSKIFTTKKFLGGVEEFSCLTDRELSQLARLAEMRSFARDEVIVLDEAEAGSYIRLSQFCSNLLCNECVVVDGMYILMSGKATRAYVVAGSVLDDISLPMEPIEYQEAFGMNVPAITKGDERVESTVTAVSEHAECLWLPHLVVRMLNIQPRMDYEFVLILNNQDGISDADYKQQEVVLSNILRAGIHVTVLANTRNTVGKIILLLNAPLWLLAREDKLMKMERIVEYHSEEDAKSLGDEYGANAETMTAADRIAAFASILTRPAADRPPGAGLRGIENNQDPVVHDVFPLHDPNVTDFITSSWFKEALSASTRRLFLLRTKDHFGLHIAFYTAFIRLYCASLSTPCLVGIGLWVVWRQVDYHSYMQALGIYGLLVAFVWAPSVLKRWKRYQYSLLVEWDLLQAKEVEYPNQEFKDYVVETINVANEGDPPDYVDVKMYDRRRRYPKYILFGVFSVVCCILLFVFVMLYCQWYIIAVMTPMCDDPRCPTFLDSHNCINQCELLLQQGKTYNFLRDIRESVRGCQGYCDTATFDPAYYDCDMALVGCFSTERGVVGTVSHGIVVSRHDMCVLDDHVGTARWTYVLVQGIVLGLTLDILFLAIFELIASVFNKWENYATLQENNRRFVEKIFLFNWVGYFYWFFLLAFLYTPYGGEVQEFIRVHIDTNMWFTGNGRFKFSRYWVSGLVGMDSAFVTPLIVTQALNLVINTFVPFLLRRAVVSARDTYLVSKDQLSLKLKNGLKMHFQTAVNLTQSAVNLTQTATQTAAGSVVRHSKQALRALRMSMPGATEDDLAAAVAAVTDEVDQSNDLTDMEKEELAQFLSEKKPIRAADVEATIESLFANLSSHHSRMNQICLNVKRDDLDVYQVTSYDWIDRVTQDIEHNKKNESIWEDPLHKAAAASGGRPAFRLRLIKEWHCRNYVYNADRIMEESSMPVYSPQGDLLHMAIQFSYVTMFSVIWPFCALCAFCNNTVASRFDAIKMVIDCKRSVPRRMIGIGPWLGAFTFEALVATMVVPAIFVYVTGQMDSFSPECPISELDYGPVTNCFPLIWRLLAFCVLENVGIAICFFVYLRKSDISTDTSLKIQEHSRRVKYNVRKSVRTIGEHILVRVQHRHNTPADHVPPSGAAQQSDGEWRQGTVAWVKNGRIKVNFYSHGLFGQESHSAEHEVWLQHEQYALKPPIPVRVFEMHMPVLLASAKKGRWLEGHIVGLDTVNRFGKEIVHRPNEMHLSIVEGRNLRSNMMRNVLDPYCVVTCGTFKHMTSIKRHTLNPLWNEQLVFGMAEKDLAASGGKLLLSVYNHDTLSLGECIGEAEIDLKTYLDGGKKDKRWLPLLLKKTMLNLDVLSNAVHKLALGDNYPDTPQILVELQWIDTRFPAQVHVAVKDDGHDAPPRVLNRKHCEKRLCYGIHAHEIKQGRIFDTKDNAS</sequence>
<evidence type="ECO:0000256" key="5">
    <source>
        <dbReference type="SAM" id="MobiDB-lite"/>
    </source>
</evidence>
<dbReference type="EMBL" id="QUTC01006588">
    <property type="protein sequence ID" value="RHY51327.1"/>
    <property type="molecule type" value="Genomic_DNA"/>
</dbReference>
<feature type="transmembrane region" description="Helical" evidence="6">
    <location>
        <begin position="465"/>
        <end position="492"/>
    </location>
</feature>
<dbReference type="PROSITE" id="PS50004">
    <property type="entry name" value="C2"/>
    <property type="match status" value="1"/>
</dbReference>
<protein>
    <recommendedName>
        <fullName evidence="7">C2 domain-containing protein</fullName>
    </recommendedName>
</protein>
<dbReference type="VEuPathDB" id="FungiDB:H257_15579"/>
<dbReference type="Proteomes" id="UP000265716">
    <property type="component" value="Unassembled WGS sequence"/>
</dbReference>
<feature type="compositionally biased region" description="Pro residues" evidence="5">
    <location>
        <begin position="37"/>
        <end position="52"/>
    </location>
</feature>
<dbReference type="PANTHER" id="PTHR12308:SF73">
    <property type="entry name" value="ANOCTAMIN"/>
    <property type="match status" value="1"/>
</dbReference>
<dbReference type="Pfam" id="PF04547">
    <property type="entry name" value="Anoctamin"/>
    <property type="match status" value="1"/>
</dbReference>
<evidence type="ECO:0000256" key="3">
    <source>
        <dbReference type="ARBA" id="ARBA00022989"/>
    </source>
</evidence>
<accession>A0A397CWJ0</accession>
<keyword evidence="4 6" id="KW-0472">Membrane</keyword>
<dbReference type="InterPro" id="IPR049452">
    <property type="entry name" value="Anoctamin_TM"/>
</dbReference>
<dbReference type="InterPro" id="IPR000008">
    <property type="entry name" value="C2_dom"/>
</dbReference>
<evidence type="ECO:0000256" key="6">
    <source>
        <dbReference type="SAM" id="Phobius"/>
    </source>
</evidence>
<dbReference type="SUPFAM" id="SSF49562">
    <property type="entry name" value="C2 domain (Calcium/lipid-binding domain, CaLB)"/>
    <property type="match status" value="1"/>
</dbReference>
<evidence type="ECO:0000256" key="1">
    <source>
        <dbReference type="ARBA" id="ARBA00004141"/>
    </source>
</evidence>
<dbReference type="PANTHER" id="PTHR12308">
    <property type="entry name" value="ANOCTAMIN"/>
    <property type="match status" value="1"/>
</dbReference>
<evidence type="ECO:0000256" key="2">
    <source>
        <dbReference type="ARBA" id="ARBA00022692"/>
    </source>
</evidence>
<feature type="transmembrane region" description="Helical" evidence="6">
    <location>
        <begin position="498"/>
        <end position="517"/>
    </location>
</feature>
<feature type="domain" description="C2" evidence="7">
    <location>
        <begin position="1343"/>
        <end position="1465"/>
    </location>
</feature>
<evidence type="ECO:0000313" key="9">
    <source>
        <dbReference type="Proteomes" id="UP000265716"/>
    </source>
</evidence>